<feature type="signal peptide" evidence="12">
    <location>
        <begin position="1"/>
        <end position="25"/>
    </location>
</feature>
<evidence type="ECO:0000313" key="14">
    <source>
        <dbReference type="EMBL" id="KAK6619102.1"/>
    </source>
</evidence>
<name>A0ABR1AH65_POLSC</name>
<dbReference type="PANTHER" id="PTHR47154:SF2">
    <property type="entry name" value="G-PROTEIN COUPLED RECEPTOR MTH-RELATED"/>
    <property type="match status" value="1"/>
</dbReference>
<dbReference type="EMBL" id="JAWJWF010000049">
    <property type="protein sequence ID" value="KAK6619102.1"/>
    <property type="molecule type" value="Genomic_DNA"/>
</dbReference>
<feature type="domain" description="G-protein coupled receptors family 2 profile 2" evidence="13">
    <location>
        <begin position="346"/>
        <end position="610"/>
    </location>
</feature>
<comment type="subcellular location">
    <subcellularLocation>
        <location evidence="1">Membrane</location>
        <topology evidence="1">Multi-pass membrane protein</topology>
    </subcellularLocation>
</comment>
<evidence type="ECO:0000256" key="1">
    <source>
        <dbReference type="ARBA" id="ARBA00004141"/>
    </source>
</evidence>
<keyword evidence="5 11" id="KW-1133">Transmembrane helix</keyword>
<comment type="similarity">
    <text evidence="2">Belongs to the G-protein coupled receptor 2 family. Mth subfamily.</text>
</comment>
<evidence type="ECO:0000256" key="10">
    <source>
        <dbReference type="SAM" id="MobiDB-lite"/>
    </source>
</evidence>
<evidence type="ECO:0000259" key="13">
    <source>
        <dbReference type="PROSITE" id="PS50261"/>
    </source>
</evidence>
<feature type="transmembrane region" description="Helical" evidence="11">
    <location>
        <begin position="560"/>
        <end position="581"/>
    </location>
</feature>
<evidence type="ECO:0000256" key="6">
    <source>
        <dbReference type="ARBA" id="ARBA00023040"/>
    </source>
</evidence>
<dbReference type="InterPro" id="IPR023311">
    <property type="entry name" value="Methusela_ecto_dom_2"/>
</dbReference>
<dbReference type="InterPro" id="IPR051384">
    <property type="entry name" value="Mth_GPCR"/>
</dbReference>
<evidence type="ECO:0000256" key="3">
    <source>
        <dbReference type="ARBA" id="ARBA00022692"/>
    </source>
</evidence>
<dbReference type="Gene3D" id="1.20.1070.10">
    <property type="entry name" value="Rhodopsin 7-helix transmembrane proteins"/>
    <property type="match status" value="1"/>
</dbReference>
<gene>
    <name evidence="14" type="ORF">RUM44_003484</name>
</gene>
<dbReference type="InterPro" id="IPR017981">
    <property type="entry name" value="GPCR_2-like_7TM"/>
</dbReference>
<feature type="transmembrane region" description="Helical" evidence="11">
    <location>
        <begin position="459"/>
        <end position="481"/>
    </location>
</feature>
<feature type="transmembrane region" description="Helical" evidence="11">
    <location>
        <begin position="347"/>
        <end position="370"/>
    </location>
</feature>
<dbReference type="InterPro" id="IPR036272">
    <property type="entry name" value="Methuselah_N_sf"/>
</dbReference>
<keyword evidence="3 11" id="KW-0812">Transmembrane</keyword>
<feature type="transmembrane region" description="Helical" evidence="11">
    <location>
        <begin position="507"/>
        <end position="529"/>
    </location>
</feature>
<feature type="transmembrane region" description="Helical" evidence="11">
    <location>
        <begin position="587"/>
        <end position="608"/>
    </location>
</feature>
<feature type="transmembrane region" description="Helical" evidence="11">
    <location>
        <begin position="413"/>
        <end position="438"/>
    </location>
</feature>
<dbReference type="Proteomes" id="UP001359485">
    <property type="component" value="Unassembled WGS sequence"/>
</dbReference>
<keyword evidence="7 11" id="KW-0472">Membrane</keyword>
<dbReference type="Pfam" id="PF00002">
    <property type="entry name" value="7tm_2"/>
    <property type="match status" value="1"/>
</dbReference>
<dbReference type="SUPFAM" id="SSF81321">
    <property type="entry name" value="Family A G protein-coupled receptor-like"/>
    <property type="match status" value="1"/>
</dbReference>
<reference evidence="14 15" key="1">
    <citation type="submission" date="2023-09" db="EMBL/GenBank/DDBJ databases">
        <title>Genomes of two closely related lineages of the louse Polyplax serrata with different host specificities.</title>
        <authorList>
            <person name="Martinu J."/>
            <person name="Tarabai H."/>
            <person name="Stefka J."/>
            <person name="Hypsa V."/>
        </authorList>
    </citation>
    <scope>NUCLEOTIDE SEQUENCE [LARGE SCALE GENOMIC DNA]</scope>
    <source>
        <strain evidence="14">98ZLc_SE</strain>
    </source>
</reference>
<evidence type="ECO:0000256" key="4">
    <source>
        <dbReference type="ARBA" id="ARBA00022729"/>
    </source>
</evidence>
<evidence type="ECO:0000256" key="5">
    <source>
        <dbReference type="ARBA" id="ARBA00022989"/>
    </source>
</evidence>
<accession>A0ABR1AH65</accession>
<dbReference type="PROSITE" id="PS50261">
    <property type="entry name" value="G_PROTEIN_RECEP_F2_4"/>
    <property type="match status" value="1"/>
</dbReference>
<proteinExistence type="inferred from homology"/>
<dbReference type="CDD" id="cd15039">
    <property type="entry name" value="7tmB3_Methuselah-like"/>
    <property type="match status" value="1"/>
</dbReference>
<dbReference type="InterPro" id="IPR000832">
    <property type="entry name" value="GPCR_2_secretin-like"/>
</dbReference>
<feature type="compositionally biased region" description="Polar residues" evidence="10">
    <location>
        <begin position="643"/>
        <end position="669"/>
    </location>
</feature>
<evidence type="ECO:0000313" key="15">
    <source>
        <dbReference type="Proteomes" id="UP001359485"/>
    </source>
</evidence>
<keyword evidence="8" id="KW-0675">Receptor</keyword>
<organism evidence="14 15">
    <name type="scientific">Polyplax serrata</name>
    <name type="common">Common mouse louse</name>
    <dbReference type="NCBI Taxonomy" id="468196"/>
    <lineage>
        <taxon>Eukaryota</taxon>
        <taxon>Metazoa</taxon>
        <taxon>Ecdysozoa</taxon>
        <taxon>Arthropoda</taxon>
        <taxon>Hexapoda</taxon>
        <taxon>Insecta</taxon>
        <taxon>Pterygota</taxon>
        <taxon>Neoptera</taxon>
        <taxon>Paraneoptera</taxon>
        <taxon>Psocodea</taxon>
        <taxon>Troctomorpha</taxon>
        <taxon>Phthiraptera</taxon>
        <taxon>Anoplura</taxon>
        <taxon>Polyplacidae</taxon>
        <taxon>Polyplax</taxon>
    </lineage>
</organism>
<evidence type="ECO:0000256" key="12">
    <source>
        <dbReference type="SAM" id="SignalP"/>
    </source>
</evidence>
<evidence type="ECO:0000256" key="11">
    <source>
        <dbReference type="SAM" id="Phobius"/>
    </source>
</evidence>
<dbReference type="SUPFAM" id="SSF63877">
    <property type="entry name" value="Methuselah ectodomain"/>
    <property type="match status" value="1"/>
</dbReference>
<feature type="transmembrane region" description="Helical" evidence="11">
    <location>
        <begin position="382"/>
        <end position="401"/>
    </location>
</feature>
<evidence type="ECO:0000256" key="9">
    <source>
        <dbReference type="ARBA" id="ARBA00023224"/>
    </source>
</evidence>
<keyword evidence="9" id="KW-0807">Transducer</keyword>
<dbReference type="Gene3D" id="2.170.180.11">
    <property type="entry name" value="Methuselah ectodomain, domain 2"/>
    <property type="match status" value="1"/>
</dbReference>
<comment type="caution">
    <text evidence="14">The sequence shown here is derived from an EMBL/GenBank/DDBJ whole genome shotgun (WGS) entry which is preliminary data.</text>
</comment>
<feature type="region of interest" description="Disordered" evidence="10">
    <location>
        <begin position="624"/>
        <end position="669"/>
    </location>
</feature>
<keyword evidence="4 12" id="KW-0732">Signal</keyword>
<evidence type="ECO:0000256" key="2">
    <source>
        <dbReference type="ARBA" id="ARBA00008979"/>
    </source>
</evidence>
<protein>
    <recommendedName>
        <fullName evidence="13">G-protein coupled receptors family 2 profile 2 domain-containing protein</fullName>
    </recommendedName>
</protein>
<sequence>MLVGHGPWLLLVAFVTVFRGGGVQCVGLNETDSQNVDWHCGTAKVRNKGITDESAKRDTGSAKKHYTVEYTDYGDVPNFRKLGNGHFDYYNFFGGNGTQKSESVSVVVNKCCSWNSYFDVVNFNCKDIKNEFLNKTVTGIPLSRSQHGSASSYVFVESVPNCGNGSVLSVQIVPRVQVDESGIVLDTEYFSRYCLDENPNYPNQTVVLTCRSPNVFCQKKACFRKCCPLKQSYDQMSRKCQETNRPFNPEFFELPSLRPNLSVGLRQFGLYLGDACEKRGKYLLEQDEGELSYLDSTGTLYVPLYKKCFNKDDFCVEHVKLENFSGIGSFLCFAGSSAPFENSHLQYLLLSLGLIISSMFLLITFLVYLFSQNSQKLYGKSLMCYIACLFTAYLSLAVVELNSTELSKTICIYMGYIILFSFLAAFFWLNVISFDIWKTFRTVRSLDKPKTKKSRKIRFLWYSLYAWVFPCIITASCAVVNQMPNFPFDSIKPDIGEDNCWFSRQKMGIYVFFIAPISLLIICNIVFYIQTAWRIWKVKSDVAKMGKQKRKRFTANKDQFLINGKLFIVMGITWSLEIISFFVPHPIWYISDTANALHGVFIFAVFVLKKKIYQQMSQRLRHPLKNMKKLSTPHPAKDIAIKDSQNSSDKGKSQTEQTGTGNSGSESNT</sequence>
<keyword evidence="15" id="KW-1185">Reference proteome</keyword>
<dbReference type="PANTHER" id="PTHR47154">
    <property type="entry name" value="G-PROTEIN COUPLED RECEPTOR MTH-RELATED"/>
    <property type="match status" value="1"/>
</dbReference>
<evidence type="ECO:0000256" key="8">
    <source>
        <dbReference type="ARBA" id="ARBA00023170"/>
    </source>
</evidence>
<keyword evidence="6" id="KW-0297">G-protein coupled receptor</keyword>
<evidence type="ECO:0000256" key="7">
    <source>
        <dbReference type="ARBA" id="ARBA00023136"/>
    </source>
</evidence>
<feature type="chain" id="PRO_5047368045" description="G-protein coupled receptors family 2 profile 2 domain-containing protein" evidence="12">
    <location>
        <begin position="26"/>
        <end position="669"/>
    </location>
</feature>